<feature type="domain" description="Protein kinase" evidence="20">
    <location>
        <begin position="717"/>
        <end position="1001"/>
    </location>
</feature>
<keyword evidence="15" id="KW-0325">Glycoprotein</keyword>
<comment type="catalytic activity">
    <reaction evidence="17">
        <text>L-seryl-[protein] + ATP = O-phospho-L-seryl-[protein] + ADP + H(+)</text>
        <dbReference type="Rhea" id="RHEA:17989"/>
        <dbReference type="Rhea" id="RHEA-COMP:9863"/>
        <dbReference type="Rhea" id="RHEA-COMP:11604"/>
        <dbReference type="ChEBI" id="CHEBI:15378"/>
        <dbReference type="ChEBI" id="CHEBI:29999"/>
        <dbReference type="ChEBI" id="CHEBI:30616"/>
        <dbReference type="ChEBI" id="CHEBI:83421"/>
        <dbReference type="ChEBI" id="CHEBI:456216"/>
        <dbReference type="EC" id="2.7.11.1"/>
    </reaction>
</comment>
<dbReference type="GO" id="GO:0016020">
    <property type="term" value="C:membrane"/>
    <property type="evidence" value="ECO:0007669"/>
    <property type="project" value="UniProtKB-SubCell"/>
</dbReference>
<dbReference type="InterPro" id="IPR011009">
    <property type="entry name" value="Kinase-like_dom_sf"/>
</dbReference>
<dbReference type="GO" id="GO:0048544">
    <property type="term" value="P:recognition of pollen"/>
    <property type="evidence" value="ECO:0007669"/>
    <property type="project" value="InterPro"/>
</dbReference>
<feature type="chain" id="PRO_5015178111" description="non-specific serine/threonine protein kinase" evidence="19">
    <location>
        <begin position="24"/>
        <end position="1001"/>
    </location>
</feature>
<dbReference type="InterPro" id="IPR000719">
    <property type="entry name" value="Prot_kinase_dom"/>
</dbReference>
<dbReference type="GO" id="GO:0005524">
    <property type="term" value="F:ATP binding"/>
    <property type="evidence" value="ECO:0007669"/>
    <property type="project" value="UniProtKB-UniRule"/>
</dbReference>
<evidence type="ECO:0000256" key="7">
    <source>
        <dbReference type="ARBA" id="ARBA00022729"/>
    </source>
</evidence>
<dbReference type="PANTHER" id="PTHR47974">
    <property type="entry name" value="OS07G0415500 PROTEIN"/>
    <property type="match status" value="1"/>
</dbReference>
<evidence type="ECO:0000256" key="18">
    <source>
        <dbReference type="PROSITE-ProRule" id="PRU10141"/>
    </source>
</evidence>
<keyword evidence="8 18" id="KW-0547">Nucleotide-binding</keyword>
<reference evidence="23 24" key="1">
    <citation type="submission" date="2015-01" db="EMBL/GenBank/DDBJ databases">
        <title>Genome of allotetraploid Gossypium barbadense reveals genomic plasticity and fiber elongation in cotton evolution.</title>
        <authorList>
            <person name="Chen X."/>
            <person name="Liu X."/>
            <person name="Zhao B."/>
            <person name="Zheng H."/>
            <person name="Hu Y."/>
            <person name="Lu G."/>
            <person name="Yang C."/>
            <person name="Chen J."/>
            <person name="Shan C."/>
            <person name="Zhang L."/>
            <person name="Zhou Y."/>
            <person name="Wang L."/>
            <person name="Guo W."/>
            <person name="Bai Y."/>
            <person name="Ruan J."/>
            <person name="Shangguan X."/>
            <person name="Mao Y."/>
            <person name="Jiang J."/>
            <person name="Zhu Y."/>
            <person name="Lei J."/>
            <person name="Kang H."/>
            <person name="Chen S."/>
            <person name="He X."/>
            <person name="Wang R."/>
            <person name="Wang Y."/>
            <person name="Chen J."/>
            <person name="Wang L."/>
            <person name="Yu S."/>
            <person name="Wang B."/>
            <person name="Wei J."/>
            <person name="Song S."/>
            <person name="Lu X."/>
            <person name="Gao Z."/>
            <person name="Gu W."/>
            <person name="Deng X."/>
            <person name="Ma D."/>
            <person name="Wang S."/>
            <person name="Liang W."/>
            <person name="Fang L."/>
            <person name="Cai C."/>
            <person name="Zhu X."/>
            <person name="Zhou B."/>
            <person name="Zhang Y."/>
            <person name="Chen Z."/>
            <person name="Xu S."/>
            <person name="Zhu R."/>
            <person name="Wang S."/>
            <person name="Zhang T."/>
            <person name="Zhao G."/>
        </authorList>
    </citation>
    <scope>NUCLEOTIDE SEQUENCE [LARGE SCALE GENOMIC DNA]</scope>
    <source>
        <strain evidence="24">cv. Xinhai21</strain>
        <tissue evidence="23">Leaf</tissue>
    </source>
</reference>
<dbReference type="SUPFAM" id="SSF56112">
    <property type="entry name" value="Protein kinase-like (PK-like)"/>
    <property type="match status" value="1"/>
</dbReference>
<keyword evidence="5" id="KW-0808">Transferase</keyword>
<dbReference type="PROSITE" id="PS50948">
    <property type="entry name" value="PAN"/>
    <property type="match status" value="1"/>
</dbReference>
<evidence type="ECO:0000313" key="24">
    <source>
        <dbReference type="Proteomes" id="UP000239757"/>
    </source>
</evidence>
<keyword evidence="4" id="KW-0245">EGF-like domain</keyword>
<dbReference type="FunFam" id="1.10.510.10:FF:000537">
    <property type="entry name" value="Putative receptor-like protein kinase"/>
    <property type="match status" value="1"/>
</dbReference>
<evidence type="ECO:0000256" key="12">
    <source>
        <dbReference type="ARBA" id="ARBA00023136"/>
    </source>
</evidence>
<evidence type="ECO:0000256" key="16">
    <source>
        <dbReference type="ARBA" id="ARBA00047899"/>
    </source>
</evidence>
<feature type="binding site" evidence="18">
    <location>
        <position position="745"/>
    </location>
    <ligand>
        <name>ATP</name>
        <dbReference type="ChEBI" id="CHEBI:30616"/>
    </ligand>
</feature>
<dbReference type="PROSITE" id="PS50011">
    <property type="entry name" value="PROTEIN_KINASE_DOM"/>
    <property type="match status" value="1"/>
</dbReference>
<feature type="domain" description="Bulb-type lectin" evidence="21">
    <location>
        <begin position="229"/>
        <end position="352"/>
    </location>
</feature>
<evidence type="ECO:0000256" key="15">
    <source>
        <dbReference type="ARBA" id="ARBA00023180"/>
    </source>
</evidence>
<comment type="subcellular location">
    <subcellularLocation>
        <location evidence="1">Membrane</location>
        <topology evidence="1">Single-pass type I membrane protein</topology>
    </subcellularLocation>
</comment>
<keyword evidence="6" id="KW-0812">Transmembrane</keyword>
<dbReference type="Gene3D" id="3.30.200.20">
    <property type="entry name" value="Phosphorylase Kinase, domain 1"/>
    <property type="match status" value="1"/>
</dbReference>
<dbReference type="EMBL" id="KZ671470">
    <property type="protein sequence ID" value="PPR81138.1"/>
    <property type="molecule type" value="Genomic_DNA"/>
</dbReference>
<dbReference type="AlphaFoldDB" id="A0A2P5VQP7"/>
<dbReference type="PANTHER" id="PTHR47974:SF3">
    <property type="entry name" value="RECEPTOR-LIKE SERINE_THREONINE-PROTEIN KINASE"/>
    <property type="match status" value="1"/>
</dbReference>
<evidence type="ECO:0000256" key="13">
    <source>
        <dbReference type="ARBA" id="ARBA00023157"/>
    </source>
</evidence>
<sequence length="1001" mass="113120">MAIPLIPLVLSLGLLCFPSFSSSDSLRAGSSLSVETPADVLTSPDGSFSAGFHPVGQNAYSFAIWFNKPTCDANSCTIVWMANRDQPVNGTFSKLYLLKSGNLVLKDAGHIIVWETKTMSPIPSYLKLENGGNLILCDMEGRILWQSYDSPTDTLLPSQQFNENSKLVSMRSQRNYSSGYYQLYFDTDNVLCLVYKGPEFSSVYWPSPWLLRWEAGRSTFNNTKIAVLDSWGSSLSVETPADVLTSPDGSFSAGFHPVGQNAYSFAIWFNKPTCDANSCTIVWMANRDQPVNGTFSKLYLLKSGNLVLKDAGHIIVWETKTMSPIPSYLKLENGGNLILCDMEGRILWQSYDSPTDTLLPSQQFNENSKLVSMRSQRNYSSGYYQLYFDTDNVLCLVYKGPEFSSVYWPSPWLLRWEAGRSTFNNTKIAVLDSWGNFSSTDNFTFLSADYGLNISRMLKMDLDGNLRLYSLSEDTKAWVVSWQAFLQPCKVHGCCGPNSICIYSPSFGRDCSCSPGYKLKNRSDWSLGCEPEFHLPCNQTDQFGFLKLRHVEFYGYDFKLYTNVTLEGCKQICLQLCDCKGFQFRFIKAHESDGTYCYPKTQLLNGHRPPNFNADFYVKLPKAIVSSYIDTVEYPELQCSNEVQELERKYTKTSENESLRFALWTACAIGGVEFITILLVWNFFIRTNDNSSPNAGYHLATAGFRKFTYGELKKATNKFSQEIGRGAGGIVYKATLSDGRIAAIKRLVDANKGEAEFLAEVNTIGKLNHMNLIEMWGYCAEGKHRLLVYEYMEHGSLAETLSFKSLDWSKRFDIALGTARGLAYLHEECLEWVLHCDIKPQNILIDSKFQPKVSDFGLSWFLNRGDVKHLQVSRIRGTRGYMAPEWVFNLPITSKVDVYSYGIVLLELVTGKSPAMGCKMSDDENSEGQRTLVGWVREQMGRAKENETWKHKIIDPKLEGIYDEAEMVIMVNVALRCVEEDKDERLTMGEVVEMLLQHGSH</sequence>
<keyword evidence="11" id="KW-1133">Transmembrane helix</keyword>
<evidence type="ECO:0000259" key="20">
    <source>
        <dbReference type="PROSITE" id="PS50011"/>
    </source>
</evidence>
<dbReference type="SUPFAM" id="SSF51110">
    <property type="entry name" value="alpha-D-mannose-specific plant lectins"/>
    <property type="match status" value="2"/>
</dbReference>
<evidence type="ECO:0000256" key="9">
    <source>
        <dbReference type="ARBA" id="ARBA00022777"/>
    </source>
</evidence>
<evidence type="ECO:0000256" key="1">
    <source>
        <dbReference type="ARBA" id="ARBA00004479"/>
    </source>
</evidence>
<accession>A0A2P5VQP7</accession>
<dbReference type="OrthoDB" id="619632at2759"/>
<organism evidence="23 24">
    <name type="scientific">Gossypium barbadense</name>
    <name type="common">Sea Island cotton</name>
    <name type="synonym">Hibiscus barbadensis</name>
    <dbReference type="NCBI Taxonomy" id="3634"/>
    <lineage>
        <taxon>Eukaryota</taxon>
        <taxon>Viridiplantae</taxon>
        <taxon>Streptophyta</taxon>
        <taxon>Embryophyta</taxon>
        <taxon>Tracheophyta</taxon>
        <taxon>Spermatophyta</taxon>
        <taxon>Magnoliopsida</taxon>
        <taxon>eudicotyledons</taxon>
        <taxon>Gunneridae</taxon>
        <taxon>Pentapetalae</taxon>
        <taxon>rosids</taxon>
        <taxon>malvids</taxon>
        <taxon>Malvales</taxon>
        <taxon>Malvaceae</taxon>
        <taxon>Malvoideae</taxon>
        <taxon>Gossypium</taxon>
    </lineage>
</organism>
<dbReference type="CDD" id="cd00053">
    <property type="entry name" value="EGF"/>
    <property type="match status" value="1"/>
</dbReference>
<dbReference type="InterPro" id="IPR017441">
    <property type="entry name" value="Protein_kinase_ATP_BS"/>
</dbReference>
<name>A0A2P5VQP7_GOSBA</name>
<dbReference type="InterPro" id="IPR001480">
    <property type="entry name" value="Bulb-type_lectin_dom"/>
</dbReference>
<evidence type="ECO:0000256" key="11">
    <source>
        <dbReference type="ARBA" id="ARBA00022989"/>
    </source>
</evidence>
<dbReference type="Pfam" id="PF00069">
    <property type="entry name" value="Pkinase"/>
    <property type="match status" value="1"/>
</dbReference>
<evidence type="ECO:0000256" key="2">
    <source>
        <dbReference type="ARBA" id="ARBA00012513"/>
    </source>
</evidence>
<keyword evidence="3" id="KW-0723">Serine/threonine-protein kinase</keyword>
<dbReference type="InterPro" id="IPR000858">
    <property type="entry name" value="S_locus_glycoprot_dom"/>
</dbReference>
<dbReference type="PROSITE" id="PS50927">
    <property type="entry name" value="BULB_LECTIN"/>
    <property type="match status" value="2"/>
</dbReference>
<evidence type="ECO:0000259" key="21">
    <source>
        <dbReference type="PROSITE" id="PS50927"/>
    </source>
</evidence>
<evidence type="ECO:0000256" key="14">
    <source>
        <dbReference type="ARBA" id="ARBA00023170"/>
    </source>
</evidence>
<dbReference type="Pfam" id="PF01453">
    <property type="entry name" value="B_lectin"/>
    <property type="match status" value="2"/>
</dbReference>
<dbReference type="InterPro" id="IPR036426">
    <property type="entry name" value="Bulb-type_lectin_dom_sf"/>
</dbReference>
<dbReference type="SMART" id="SM00220">
    <property type="entry name" value="S_TKc"/>
    <property type="match status" value="1"/>
</dbReference>
<dbReference type="FunFam" id="3.30.200.20:FF:000059">
    <property type="entry name" value="S-receptor-like serine/threonine-protein kinase"/>
    <property type="match status" value="1"/>
</dbReference>
<dbReference type="Gene3D" id="2.90.10.10">
    <property type="entry name" value="Bulb-type lectin domain"/>
    <property type="match status" value="3"/>
</dbReference>
<evidence type="ECO:0000256" key="3">
    <source>
        <dbReference type="ARBA" id="ARBA00022527"/>
    </source>
</evidence>
<dbReference type="CDD" id="cd14066">
    <property type="entry name" value="STKc_IRAK"/>
    <property type="match status" value="1"/>
</dbReference>
<dbReference type="Proteomes" id="UP000239757">
    <property type="component" value="Unassembled WGS sequence"/>
</dbReference>
<keyword evidence="7 19" id="KW-0732">Signal</keyword>
<proteinExistence type="predicted"/>
<keyword evidence="14" id="KW-0675">Receptor</keyword>
<dbReference type="Pfam" id="PF08276">
    <property type="entry name" value="PAN_2"/>
    <property type="match status" value="1"/>
</dbReference>
<dbReference type="PROSITE" id="PS00108">
    <property type="entry name" value="PROTEIN_KINASE_ST"/>
    <property type="match status" value="1"/>
</dbReference>
<dbReference type="SMART" id="SM00108">
    <property type="entry name" value="B_lectin"/>
    <property type="match status" value="2"/>
</dbReference>
<dbReference type="SMART" id="SM00473">
    <property type="entry name" value="PAN_AP"/>
    <property type="match status" value="1"/>
</dbReference>
<feature type="signal peptide" evidence="19">
    <location>
        <begin position="1"/>
        <end position="23"/>
    </location>
</feature>
<feature type="domain" description="Bulb-type lectin" evidence="21">
    <location>
        <begin position="17"/>
        <end position="149"/>
    </location>
</feature>
<evidence type="ECO:0000256" key="10">
    <source>
        <dbReference type="ARBA" id="ARBA00022840"/>
    </source>
</evidence>
<feature type="domain" description="Apple" evidence="22">
    <location>
        <begin position="537"/>
        <end position="621"/>
    </location>
</feature>
<evidence type="ECO:0000256" key="4">
    <source>
        <dbReference type="ARBA" id="ARBA00022536"/>
    </source>
</evidence>
<evidence type="ECO:0000256" key="6">
    <source>
        <dbReference type="ARBA" id="ARBA00022692"/>
    </source>
</evidence>
<keyword evidence="13" id="KW-1015">Disulfide bond</keyword>
<protein>
    <recommendedName>
        <fullName evidence="2">non-specific serine/threonine protein kinase</fullName>
        <ecNumber evidence="2">2.7.11.1</ecNumber>
    </recommendedName>
</protein>
<comment type="catalytic activity">
    <reaction evidence="16">
        <text>L-threonyl-[protein] + ATP = O-phospho-L-threonyl-[protein] + ADP + H(+)</text>
        <dbReference type="Rhea" id="RHEA:46608"/>
        <dbReference type="Rhea" id="RHEA-COMP:11060"/>
        <dbReference type="Rhea" id="RHEA-COMP:11605"/>
        <dbReference type="ChEBI" id="CHEBI:15378"/>
        <dbReference type="ChEBI" id="CHEBI:30013"/>
        <dbReference type="ChEBI" id="CHEBI:30616"/>
        <dbReference type="ChEBI" id="CHEBI:61977"/>
        <dbReference type="ChEBI" id="CHEBI:456216"/>
        <dbReference type="EC" id="2.7.11.1"/>
    </reaction>
</comment>
<dbReference type="PROSITE" id="PS00107">
    <property type="entry name" value="PROTEIN_KINASE_ATP"/>
    <property type="match status" value="1"/>
</dbReference>
<dbReference type="CDD" id="cd01098">
    <property type="entry name" value="PAN_AP_plant"/>
    <property type="match status" value="1"/>
</dbReference>
<evidence type="ECO:0000256" key="19">
    <source>
        <dbReference type="SAM" id="SignalP"/>
    </source>
</evidence>
<dbReference type="CDD" id="cd00028">
    <property type="entry name" value="B_lectin"/>
    <property type="match status" value="2"/>
</dbReference>
<keyword evidence="9" id="KW-0418">Kinase</keyword>
<gene>
    <name evidence="23" type="ORF">GOBAR_AA39574</name>
</gene>
<dbReference type="InterPro" id="IPR003609">
    <property type="entry name" value="Pan_app"/>
</dbReference>
<dbReference type="GO" id="GO:0004674">
    <property type="term" value="F:protein serine/threonine kinase activity"/>
    <property type="evidence" value="ECO:0007669"/>
    <property type="project" value="UniProtKB-KW"/>
</dbReference>
<evidence type="ECO:0000256" key="5">
    <source>
        <dbReference type="ARBA" id="ARBA00022679"/>
    </source>
</evidence>
<dbReference type="InterPro" id="IPR008271">
    <property type="entry name" value="Ser/Thr_kinase_AS"/>
</dbReference>
<evidence type="ECO:0000313" key="23">
    <source>
        <dbReference type="EMBL" id="PPR81138.1"/>
    </source>
</evidence>
<keyword evidence="10 18" id="KW-0067">ATP-binding</keyword>
<evidence type="ECO:0000256" key="8">
    <source>
        <dbReference type="ARBA" id="ARBA00022741"/>
    </source>
</evidence>
<evidence type="ECO:0000259" key="22">
    <source>
        <dbReference type="PROSITE" id="PS50948"/>
    </source>
</evidence>
<keyword evidence="12" id="KW-0472">Membrane</keyword>
<evidence type="ECO:0000256" key="17">
    <source>
        <dbReference type="ARBA" id="ARBA00048679"/>
    </source>
</evidence>
<dbReference type="EC" id="2.7.11.1" evidence="2"/>
<dbReference type="Gene3D" id="1.10.510.10">
    <property type="entry name" value="Transferase(Phosphotransferase) domain 1"/>
    <property type="match status" value="1"/>
</dbReference>
<dbReference type="Pfam" id="PF00954">
    <property type="entry name" value="S_locus_glycop"/>
    <property type="match status" value="1"/>
</dbReference>